<dbReference type="PATRIC" id="fig|1424334.3.peg.2691"/>
<comment type="caution">
    <text evidence="1">The sequence shown here is derived from an EMBL/GenBank/DDBJ whole genome shotgun (WGS) entry which is preliminary data.</text>
</comment>
<sequence length="69" mass="7883">MTLEKSRDRHGLLALKTRFGNKTGCRGGVEKFFRPNETKALMNDSNAEPAGLPWLSNLTAFWNKNRFLE</sequence>
<proteinExistence type="predicted"/>
<keyword evidence="2" id="KW-1185">Reference proteome</keyword>
<reference evidence="1 2" key="1">
    <citation type="journal article" date="2014" name="Genome Announc.">
        <title>Draft Genome Sequence of Advenella kashmirensis Strain W13003, a Polycyclic Aromatic Hydrocarbon-Degrading Bacterium.</title>
        <authorList>
            <person name="Wang X."/>
            <person name="Jin D."/>
            <person name="Zhou L."/>
            <person name="Wu L."/>
            <person name="An W."/>
            <person name="Zhao L."/>
        </authorList>
    </citation>
    <scope>NUCLEOTIDE SEQUENCE [LARGE SCALE GENOMIC DNA]</scope>
    <source>
        <strain evidence="1 2">W13003</strain>
    </source>
</reference>
<dbReference type="HOGENOM" id="CLU_2766638_0_0_4"/>
<evidence type="ECO:0000313" key="2">
    <source>
        <dbReference type="Proteomes" id="UP000018733"/>
    </source>
</evidence>
<dbReference type="AlphaFoldDB" id="V8QSQ4"/>
<organism evidence="1 2">
    <name type="scientific">Advenella kashmirensis W13003</name>
    <dbReference type="NCBI Taxonomy" id="1424334"/>
    <lineage>
        <taxon>Bacteria</taxon>
        <taxon>Pseudomonadati</taxon>
        <taxon>Pseudomonadota</taxon>
        <taxon>Betaproteobacteria</taxon>
        <taxon>Burkholderiales</taxon>
        <taxon>Alcaligenaceae</taxon>
    </lineage>
</organism>
<dbReference type="STRING" id="1424334.W822_13415"/>
<gene>
    <name evidence="1" type="ORF">W822_13415</name>
</gene>
<accession>V8QSQ4</accession>
<dbReference type="Proteomes" id="UP000018733">
    <property type="component" value="Unassembled WGS sequence"/>
</dbReference>
<evidence type="ECO:0000313" key="1">
    <source>
        <dbReference type="EMBL" id="ETF02360.1"/>
    </source>
</evidence>
<protein>
    <submittedName>
        <fullName evidence="1">Uncharacterized protein</fullName>
    </submittedName>
</protein>
<dbReference type="EMBL" id="AYXT01000010">
    <property type="protein sequence ID" value="ETF02360.1"/>
    <property type="molecule type" value="Genomic_DNA"/>
</dbReference>
<dbReference type="RefSeq" id="WP_024005638.1">
    <property type="nucleotide sequence ID" value="NZ_KI650980.1"/>
</dbReference>
<name>V8QSQ4_9BURK</name>